<dbReference type="AlphaFoldDB" id="A0A3D2SN51"/>
<feature type="transmembrane region" description="Helical" evidence="1">
    <location>
        <begin position="201"/>
        <end position="220"/>
    </location>
</feature>
<proteinExistence type="predicted"/>
<feature type="transmembrane region" description="Helical" evidence="1">
    <location>
        <begin position="226"/>
        <end position="247"/>
    </location>
</feature>
<feature type="transmembrane region" description="Helical" evidence="1">
    <location>
        <begin position="170"/>
        <end position="189"/>
    </location>
</feature>
<feature type="transmembrane region" description="Helical" evidence="1">
    <location>
        <begin position="85"/>
        <end position="105"/>
    </location>
</feature>
<dbReference type="EMBL" id="DPVE01000133">
    <property type="protein sequence ID" value="HCK30005.1"/>
    <property type="molecule type" value="Genomic_DNA"/>
</dbReference>
<evidence type="ECO:0000313" key="2">
    <source>
        <dbReference type="EMBL" id="HCK30005.1"/>
    </source>
</evidence>
<organism evidence="2 3">
    <name type="scientific">Acinetobacter ursingii</name>
    <dbReference type="NCBI Taxonomy" id="108980"/>
    <lineage>
        <taxon>Bacteria</taxon>
        <taxon>Pseudomonadati</taxon>
        <taxon>Pseudomonadota</taxon>
        <taxon>Gammaproteobacteria</taxon>
        <taxon>Moraxellales</taxon>
        <taxon>Moraxellaceae</taxon>
        <taxon>Acinetobacter</taxon>
    </lineage>
</organism>
<dbReference type="Proteomes" id="UP000263596">
    <property type="component" value="Unassembled WGS sequence"/>
</dbReference>
<gene>
    <name evidence="2" type="ORF">DHW29_07330</name>
</gene>
<protein>
    <submittedName>
        <fullName evidence="2">Uncharacterized protein</fullName>
    </submittedName>
</protein>
<keyword evidence="1" id="KW-0472">Membrane</keyword>
<comment type="caution">
    <text evidence="2">The sequence shown here is derived from an EMBL/GenBank/DDBJ whole genome shotgun (WGS) entry which is preliminary data.</text>
</comment>
<name>A0A3D2SN51_9GAMM</name>
<reference evidence="2 3" key="1">
    <citation type="journal article" date="2018" name="Nat. Biotechnol.">
        <title>A standardized bacterial taxonomy based on genome phylogeny substantially revises the tree of life.</title>
        <authorList>
            <person name="Parks D.H."/>
            <person name="Chuvochina M."/>
            <person name="Waite D.W."/>
            <person name="Rinke C."/>
            <person name="Skarshewski A."/>
            <person name="Chaumeil P.A."/>
            <person name="Hugenholtz P."/>
        </authorList>
    </citation>
    <scope>NUCLEOTIDE SEQUENCE [LARGE SCALE GENOMIC DNA]</scope>
    <source>
        <strain evidence="2">UBA9669</strain>
    </source>
</reference>
<evidence type="ECO:0000256" key="1">
    <source>
        <dbReference type="SAM" id="Phobius"/>
    </source>
</evidence>
<feature type="transmembrane region" description="Helical" evidence="1">
    <location>
        <begin position="6"/>
        <end position="23"/>
    </location>
</feature>
<keyword evidence="1" id="KW-0812">Transmembrane</keyword>
<dbReference type="RefSeq" id="WP_005004522.1">
    <property type="nucleotide sequence ID" value="NZ_BHGA01000026.1"/>
</dbReference>
<accession>A0A3D2SN51</accession>
<feature type="transmembrane region" description="Helical" evidence="1">
    <location>
        <begin position="147"/>
        <end position="164"/>
    </location>
</feature>
<feature type="transmembrane region" description="Helical" evidence="1">
    <location>
        <begin position="111"/>
        <end position="135"/>
    </location>
</feature>
<evidence type="ECO:0000313" key="3">
    <source>
        <dbReference type="Proteomes" id="UP000263596"/>
    </source>
</evidence>
<feature type="transmembrane region" description="Helical" evidence="1">
    <location>
        <begin position="53"/>
        <end position="78"/>
    </location>
</feature>
<feature type="transmembrane region" description="Helical" evidence="1">
    <location>
        <begin position="30"/>
        <end position="47"/>
    </location>
</feature>
<sequence>MFIAKLLIVPFFILLVSLAGRRWGTKVAGILSGMPVVAGPIVVLMAIDQGMGFGLNAAIAGISGVVSLLSFGIAYCWLSRSCHWSVSFLGGILVWIITATLLTFLPQNLYVVSLVAILGLMLTPFLLPALSTIVVPARQFNDLPLRMLAGGLFTLVVTALAYVLSSQWSGLLAVFPIIGSVMAIFTHIMQGSGAVTMLYHGTVRGLYSLTVFFIVLAAGWASFDFWQVVAVGVFIAILVQLAFYGIARISTIMIKT</sequence>
<keyword evidence="1" id="KW-1133">Transmembrane helix</keyword>